<proteinExistence type="predicted"/>
<dbReference type="AlphaFoldDB" id="A0AB37GMG0"/>
<gene>
    <name evidence="1" type="ORF">I6G80_00230</name>
</gene>
<dbReference type="EMBL" id="CP065645">
    <property type="protein sequence ID" value="QPR70572.1"/>
    <property type="molecule type" value="Genomic_DNA"/>
</dbReference>
<dbReference type="NCBIfam" id="TIGR01603">
    <property type="entry name" value="maj_tail_phi13"/>
    <property type="match status" value="1"/>
</dbReference>
<evidence type="ECO:0000313" key="1">
    <source>
        <dbReference type="EMBL" id="QPR70572.1"/>
    </source>
</evidence>
<dbReference type="InterPro" id="IPR006724">
    <property type="entry name" value="Phage_TTP"/>
</dbReference>
<sequence>MASIGFDGIQVGIHEGDTEIVKEVIDITTEAGAIEAQISGLGAQMNTTYANNVPFYVSAVGTGTPELTLQVADLGSEVVNKILGVTYENGIEKLGANTEAPYISIVLKSKARSGADLYIALLKGKMAYPDQNLATSTDSGAELNTDEITGTFQARKLDKQVLFKARSDNEGFTKEEFDRLVFHGYTSAPSNPSTPEEEK</sequence>
<accession>A0AB37GMG0</accession>
<dbReference type="InterPro" id="IPR006490">
    <property type="entry name" value="Maj_tail_phi13"/>
</dbReference>
<name>A0AB37GMG0_BACLI</name>
<keyword evidence="1" id="KW-0614">Plasmid</keyword>
<protein>
    <submittedName>
        <fullName evidence="1">Phage tail protein</fullName>
    </submittedName>
</protein>
<evidence type="ECO:0000313" key="2">
    <source>
        <dbReference type="Proteomes" id="UP000595038"/>
    </source>
</evidence>
<dbReference type="Pfam" id="PF04630">
    <property type="entry name" value="Phage_TTP_1"/>
    <property type="match status" value="1"/>
</dbReference>
<reference evidence="1 2" key="1">
    <citation type="submission" date="2020-12" db="EMBL/GenBank/DDBJ databases">
        <title>FDA dAtabase for Regulatory Grade micrObial Sequences (FDA-ARGOS): Supporting development and validation of Infectious Disease Dx tests.</title>
        <authorList>
            <person name="Nelson B."/>
            <person name="Plummer A."/>
            <person name="Tallon L."/>
            <person name="Sadzewicz L."/>
            <person name="Zhao X."/>
            <person name="Boylan J."/>
            <person name="Ott S."/>
            <person name="Bowen H."/>
            <person name="Vavikolanu K."/>
            <person name="Mehta A."/>
            <person name="Aluvathingal J."/>
            <person name="Nadendla S."/>
            <person name="Myers T."/>
            <person name="Yan Y."/>
            <person name="Sichtig H."/>
        </authorList>
    </citation>
    <scope>NUCLEOTIDE SEQUENCE [LARGE SCALE GENOMIC DNA]</scope>
    <source>
        <strain evidence="1 2">FDAARGOS_923</strain>
        <plasmid evidence="1 2">unnamed2</plasmid>
    </source>
</reference>
<dbReference type="RefSeq" id="WP_119954018.1">
    <property type="nucleotide sequence ID" value="NZ_CP027791.1"/>
</dbReference>
<organism evidence="1 2">
    <name type="scientific">Bacillus licheniformis</name>
    <dbReference type="NCBI Taxonomy" id="1402"/>
    <lineage>
        <taxon>Bacteria</taxon>
        <taxon>Bacillati</taxon>
        <taxon>Bacillota</taxon>
        <taxon>Bacilli</taxon>
        <taxon>Bacillales</taxon>
        <taxon>Bacillaceae</taxon>
        <taxon>Bacillus</taxon>
    </lineage>
</organism>
<dbReference type="Proteomes" id="UP000595038">
    <property type="component" value="Plasmid unnamed2"/>
</dbReference>
<geneLocation type="plasmid" evidence="1 2">
    <name>unnamed2</name>
</geneLocation>